<gene>
    <name evidence="1" type="ORF">DGAL_LOCUS5765</name>
</gene>
<keyword evidence="2" id="KW-1185">Reference proteome</keyword>
<dbReference type="AlphaFoldDB" id="A0A8J2W364"/>
<proteinExistence type="predicted"/>
<name>A0A8J2W364_9CRUS</name>
<comment type="caution">
    <text evidence="1">The sequence shown here is derived from an EMBL/GenBank/DDBJ whole genome shotgun (WGS) entry which is preliminary data.</text>
</comment>
<dbReference type="Proteomes" id="UP000789390">
    <property type="component" value="Unassembled WGS sequence"/>
</dbReference>
<sequence>MKDMFINEFGPRKMPQVKNAPSLLKLCLKCIQINIENNICAAAQFLNSVQLDSDAIVGSTSSSFHDLRNHESFGGYHQVSHWLG</sequence>
<protein>
    <submittedName>
        <fullName evidence="1">Uncharacterized protein</fullName>
    </submittedName>
</protein>
<evidence type="ECO:0000313" key="2">
    <source>
        <dbReference type="Proteomes" id="UP000789390"/>
    </source>
</evidence>
<organism evidence="1 2">
    <name type="scientific">Daphnia galeata</name>
    <dbReference type="NCBI Taxonomy" id="27404"/>
    <lineage>
        <taxon>Eukaryota</taxon>
        <taxon>Metazoa</taxon>
        <taxon>Ecdysozoa</taxon>
        <taxon>Arthropoda</taxon>
        <taxon>Crustacea</taxon>
        <taxon>Branchiopoda</taxon>
        <taxon>Diplostraca</taxon>
        <taxon>Cladocera</taxon>
        <taxon>Anomopoda</taxon>
        <taxon>Daphniidae</taxon>
        <taxon>Daphnia</taxon>
    </lineage>
</organism>
<dbReference type="EMBL" id="CAKKLH010000104">
    <property type="protein sequence ID" value="CAH0103231.1"/>
    <property type="molecule type" value="Genomic_DNA"/>
</dbReference>
<reference evidence="1" key="1">
    <citation type="submission" date="2021-11" db="EMBL/GenBank/DDBJ databases">
        <authorList>
            <person name="Schell T."/>
        </authorList>
    </citation>
    <scope>NUCLEOTIDE SEQUENCE</scope>
    <source>
        <strain evidence="1">M5</strain>
    </source>
</reference>
<accession>A0A8J2W364</accession>
<evidence type="ECO:0000313" key="1">
    <source>
        <dbReference type="EMBL" id="CAH0103231.1"/>
    </source>
</evidence>